<evidence type="ECO:0000313" key="2">
    <source>
        <dbReference type="Proteomes" id="UP000316426"/>
    </source>
</evidence>
<dbReference type="PROSITE" id="PS51343">
    <property type="entry name" value="PII_GLNB_DOM"/>
    <property type="match status" value="1"/>
</dbReference>
<dbReference type="PANTHER" id="PTHR30115:SF11">
    <property type="entry name" value="NITROGEN REGULATORY PROTEIN P-II HOMOLOG"/>
    <property type="match status" value="1"/>
</dbReference>
<gene>
    <name evidence="1" type="primary">glnB_4</name>
    <name evidence="1" type="ORF">Spa11_43280</name>
</gene>
<protein>
    <submittedName>
        <fullName evidence="1">Nitrogen regulatory protein P-II</fullName>
    </submittedName>
</protein>
<dbReference type="GO" id="GO:0005829">
    <property type="term" value="C:cytosol"/>
    <property type="evidence" value="ECO:0007669"/>
    <property type="project" value="TreeGrafter"/>
</dbReference>
<dbReference type="GO" id="GO:0030234">
    <property type="term" value="F:enzyme regulator activity"/>
    <property type="evidence" value="ECO:0007669"/>
    <property type="project" value="InterPro"/>
</dbReference>
<dbReference type="PANTHER" id="PTHR30115">
    <property type="entry name" value="NITROGEN REGULATORY PROTEIN P-II"/>
    <property type="match status" value="1"/>
</dbReference>
<dbReference type="InterPro" id="IPR011322">
    <property type="entry name" value="N-reg_PII-like_a/b"/>
</dbReference>
<dbReference type="KEGG" id="bmei:Spa11_43280"/>
<dbReference type="InterPro" id="IPR015867">
    <property type="entry name" value="N-reg_PII/ATP_PRibTrfase_C"/>
</dbReference>
<dbReference type="GO" id="GO:0006808">
    <property type="term" value="P:regulation of nitrogen utilization"/>
    <property type="evidence" value="ECO:0007669"/>
    <property type="project" value="InterPro"/>
</dbReference>
<dbReference type="PRINTS" id="PR00340">
    <property type="entry name" value="PIIGLNB"/>
</dbReference>
<dbReference type="GO" id="GO:0005524">
    <property type="term" value="F:ATP binding"/>
    <property type="evidence" value="ECO:0007669"/>
    <property type="project" value="TreeGrafter"/>
</dbReference>
<dbReference type="Proteomes" id="UP000316426">
    <property type="component" value="Chromosome"/>
</dbReference>
<dbReference type="Gene3D" id="3.30.70.120">
    <property type="match status" value="1"/>
</dbReference>
<organism evidence="1 2">
    <name type="scientific">Botrimarina mediterranea</name>
    <dbReference type="NCBI Taxonomy" id="2528022"/>
    <lineage>
        <taxon>Bacteria</taxon>
        <taxon>Pseudomonadati</taxon>
        <taxon>Planctomycetota</taxon>
        <taxon>Planctomycetia</taxon>
        <taxon>Pirellulales</taxon>
        <taxon>Lacipirellulaceae</taxon>
        <taxon>Botrimarina</taxon>
    </lineage>
</organism>
<dbReference type="SMART" id="SM00938">
    <property type="entry name" value="P-II"/>
    <property type="match status" value="1"/>
</dbReference>
<dbReference type="EMBL" id="CP036349">
    <property type="protein sequence ID" value="QDV76103.1"/>
    <property type="molecule type" value="Genomic_DNA"/>
</dbReference>
<dbReference type="AlphaFoldDB" id="A0A518KE94"/>
<dbReference type="InterPro" id="IPR002187">
    <property type="entry name" value="N-reg_PII"/>
</dbReference>
<dbReference type="RefSeq" id="WP_145116529.1">
    <property type="nucleotide sequence ID" value="NZ_CP036349.1"/>
</dbReference>
<keyword evidence="2" id="KW-1185">Reference proteome</keyword>
<name>A0A518KE94_9BACT</name>
<dbReference type="SUPFAM" id="SSF54913">
    <property type="entry name" value="GlnB-like"/>
    <property type="match status" value="1"/>
</dbReference>
<proteinExistence type="predicted"/>
<reference evidence="1 2" key="1">
    <citation type="submission" date="2019-02" db="EMBL/GenBank/DDBJ databases">
        <title>Deep-cultivation of Planctomycetes and their phenomic and genomic characterization uncovers novel biology.</title>
        <authorList>
            <person name="Wiegand S."/>
            <person name="Jogler M."/>
            <person name="Boedeker C."/>
            <person name="Pinto D."/>
            <person name="Vollmers J."/>
            <person name="Rivas-Marin E."/>
            <person name="Kohn T."/>
            <person name="Peeters S.H."/>
            <person name="Heuer A."/>
            <person name="Rast P."/>
            <person name="Oberbeckmann S."/>
            <person name="Bunk B."/>
            <person name="Jeske O."/>
            <person name="Meyerdierks A."/>
            <person name="Storesund J.E."/>
            <person name="Kallscheuer N."/>
            <person name="Luecker S."/>
            <person name="Lage O.M."/>
            <person name="Pohl T."/>
            <person name="Merkel B.J."/>
            <person name="Hornburger P."/>
            <person name="Mueller R.-W."/>
            <person name="Bruemmer F."/>
            <person name="Labrenz M."/>
            <person name="Spormann A.M."/>
            <person name="Op den Camp H."/>
            <person name="Overmann J."/>
            <person name="Amann R."/>
            <person name="Jetten M.S.M."/>
            <person name="Mascher T."/>
            <person name="Medema M.H."/>
            <person name="Devos D.P."/>
            <person name="Kaster A.-K."/>
            <person name="Ovreas L."/>
            <person name="Rohde M."/>
            <person name="Galperin M.Y."/>
            <person name="Jogler C."/>
        </authorList>
    </citation>
    <scope>NUCLEOTIDE SEQUENCE [LARGE SCALE GENOMIC DNA]</scope>
    <source>
        <strain evidence="1 2">Spa11</strain>
    </source>
</reference>
<accession>A0A518KE94</accession>
<evidence type="ECO:0000313" key="1">
    <source>
        <dbReference type="EMBL" id="QDV76103.1"/>
    </source>
</evidence>
<dbReference type="Pfam" id="PF00543">
    <property type="entry name" value="P-II"/>
    <property type="match status" value="1"/>
</dbReference>
<sequence length="105" mass="11831">MKQIIAIVKPYLAERVLEGLRRAPLEALWVHEVKGMGKQKSYLDQYAGDDGAMAFLPKVELSMMVEDARAEEVLERLVEIARTGRMGDGKIFVLPAQPYERVVSI</sequence>